<dbReference type="Proteomes" id="UP000016801">
    <property type="component" value="Unassembled WGS sequence"/>
</dbReference>
<accession>M1WAB9</accession>
<proteinExistence type="predicted"/>
<dbReference type="EMBL" id="CAGA01000049">
    <property type="protein sequence ID" value="CCE32940.1"/>
    <property type="molecule type" value="Genomic_DNA"/>
</dbReference>
<comment type="caution">
    <text evidence="2">The sequence shown here is derived from an EMBL/GenBank/DDBJ whole genome shotgun (WGS) entry which is preliminary data.</text>
</comment>
<evidence type="ECO:0000313" key="2">
    <source>
        <dbReference type="EMBL" id="CCE32940.1"/>
    </source>
</evidence>
<reference evidence="2 3" key="1">
    <citation type="journal article" date="2013" name="PLoS Genet.">
        <title>Plant-symbiotic fungi as chemical engineers: Multi-genome analysis of the Clavicipitaceae reveals dynamics of alkaloid loci.</title>
        <authorList>
            <person name="Schardl C.L."/>
            <person name="Young C.A."/>
            <person name="Hesse U."/>
            <person name="Amyotte S.G."/>
            <person name="Andreeva K."/>
            <person name="Calie P.J."/>
            <person name="Fleetwood D.J."/>
            <person name="Haws D.C."/>
            <person name="Moore N."/>
            <person name="Oeser B."/>
            <person name="Panaccione D.G."/>
            <person name="Schweri K.K."/>
            <person name="Voisey C.R."/>
            <person name="Farman M.L."/>
            <person name="Jaromczyk J.W."/>
            <person name="Roe B.A."/>
            <person name="O'Sullivan D.M."/>
            <person name="Scott B."/>
            <person name="Tudzynski P."/>
            <person name="An Z."/>
            <person name="Arnaoudova E.G."/>
            <person name="Bullock C.T."/>
            <person name="Charlton N.D."/>
            <person name="Chen L."/>
            <person name="Cox M."/>
            <person name="Dinkins R.D."/>
            <person name="Florea S."/>
            <person name="Glenn A.E."/>
            <person name="Gordon A."/>
            <person name="Gueldener U."/>
            <person name="Harris D.R."/>
            <person name="Hollin W."/>
            <person name="Jaromczyk J."/>
            <person name="Johnson R.D."/>
            <person name="Khan A.K."/>
            <person name="Leistner E."/>
            <person name="Leuchtmann A."/>
            <person name="Li C."/>
            <person name="Liu J."/>
            <person name="Liu J."/>
            <person name="Liu M."/>
            <person name="Mace W."/>
            <person name="Machado C."/>
            <person name="Nagabhyru P."/>
            <person name="Pan J."/>
            <person name="Schmid J."/>
            <person name="Sugawara K."/>
            <person name="Steiner U."/>
            <person name="Takach J.E."/>
            <person name="Tanaka E."/>
            <person name="Webb J.S."/>
            <person name="Wilson E.V."/>
            <person name="Wiseman J.L."/>
            <person name="Yoshida R."/>
            <person name="Zeng Z."/>
        </authorList>
    </citation>
    <scope>NUCLEOTIDE SEQUENCE [LARGE SCALE GENOMIC DNA]</scope>
    <source>
        <strain evidence="2 3">20.1</strain>
    </source>
</reference>
<gene>
    <name evidence="2" type="ORF">CPUR_06862</name>
</gene>
<protein>
    <submittedName>
        <fullName evidence="2">Uncharacterized protein</fullName>
    </submittedName>
</protein>
<sequence length="241" mass="27406">MSNVIARCGRYLSDLLLGEIVTKGAERTAHGGLPRDTADTRSGRPRSKRRGAQSEDDQSDDGQQRPPRKAPRKANQSWERRTTHGENEFLREGLSIKELARPYLLTITNLPIKALDITGRNRPLDADHVTDLKNVFRRDGLERMAPGNRLLCLCTAADIQFGDTTWSNEQSKDIRHWSEAISSPIEVLAGQHRIAALRDYVTETESDPAELWWTCELYDRDTLPMHLNQSMRYNRTDPAMP</sequence>
<name>M1WAB9_CLAP2</name>
<feature type="region of interest" description="Disordered" evidence="1">
    <location>
        <begin position="25"/>
        <end position="84"/>
    </location>
</feature>
<dbReference type="OrthoDB" id="5152434at2759"/>
<dbReference type="HOGENOM" id="CLU_1151692_0_0_1"/>
<keyword evidence="3" id="KW-1185">Reference proteome</keyword>
<dbReference type="eggNOG" id="ENOG502SW3I">
    <property type="taxonomic scope" value="Eukaryota"/>
</dbReference>
<evidence type="ECO:0000256" key="1">
    <source>
        <dbReference type="SAM" id="MobiDB-lite"/>
    </source>
</evidence>
<dbReference type="VEuPathDB" id="FungiDB:CPUR_06862"/>
<dbReference type="AlphaFoldDB" id="M1WAB9"/>
<organism evidence="2 3">
    <name type="scientific">Claviceps purpurea (strain 20.1)</name>
    <name type="common">Ergot fungus</name>
    <name type="synonym">Sphacelia segetum</name>
    <dbReference type="NCBI Taxonomy" id="1111077"/>
    <lineage>
        <taxon>Eukaryota</taxon>
        <taxon>Fungi</taxon>
        <taxon>Dikarya</taxon>
        <taxon>Ascomycota</taxon>
        <taxon>Pezizomycotina</taxon>
        <taxon>Sordariomycetes</taxon>
        <taxon>Hypocreomycetidae</taxon>
        <taxon>Hypocreales</taxon>
        <taxon>Clavicipitaceae</taxon>
        <taxon>Claviceps</taxon>
    </lineage>
</organism>
<evidence type="ECO:0000313" key="3">
    <source>
        <dbReference type="Proteomes" id="UP000016801"/>
    </source>
</evidence>